<dbReference type="RefSeq" id="WP_062743797.1">
    <property type="nucleotide sequence ID" value="NZ_CP022725.1"/>
</dbReference>
<name>A0A356YPD6_9GAMM</name>
<dbReference type="NCBIfam" id="NF007904">
    <property type="entry name" value="PRK10613.1"/>
    <property type="match status" value="1"/>
</dbReference>
<dbReference type="EMBL" id="QGAC01000004">
    <property type="protein sequence ID" value="TKJ93163.1"/>
    <property type="molecule type" value="Genomic_DNA"/>
</dbReference>
<proteinExistence type="predicted"/>
<organism evidence="2 3">
    <name type="scientific">Erwinia persicina</name>
    <dbReference type="NCBI Taxonomy" id="55211"/>
    <lineage>
        <taxon>Bacteria</taxon>
        <taxon>Pseudomonadati</taxon>
        <taxon>Pseudomonadota</taxon>
        <taxon>Gammaproteobacteria</taxon>
        <taxon>Enterobacterales</taxon>
        <taxon>Erwiniaceae</taxon>
        <taxon>Erwinia</taxon>
    </lineage>
</organism>
<dbReference type="Proteomes" id="UP000306393">
    <property type="component" value="Unassembled WGS sequence"/>
</dbReference>
<dbReference type="GeneID" id="67477306"/>
<evidence type="ECO:0000313" key="4">
    <source>
        <dbReference type="Proteomes" id="UP000661012"/>
    </source>
</evidence>
<evidence type="ECO:0000313" key="2">
    <source>
        <dbReference type="EMBL" id="TKJ93163.1"/>
    </source>
</evidence>
<reference evidence="2 3" key="1">
    <citation type="journal article" date="2019" name="Sci. Rep.">
        <title>Differences in resource use lead to coexistence of seed-transmitted microbial populations.</title>
        <authorList>
            <person name="Torres-Cortes G."/>
            <person name="Garcia B.J."/>
            <person name="Compant S."/>
            <person name="Rezki S."/>
            <person name="Jones P."/>
            <person name="Preveaux A."/>
            <person name="Briand M."/>
            <person name="Roulet A."/>
            <person name="Bouchez O."/>
            <person name="Jacobson D."/>
            <person name="Barret M."/>
        </authorList>
    </citation>
    <scope>NUCLEOTIDE SEQUENCE [LARGE SCALE GENOMIC DNA]</scope>
    <source>
        <strain evidence="2 3">CFBP13511</strain>
    </source>
</reference>
<dbReference type="EMBL" id="JACYNN010000009">
    <property type="protein sequence ID" value="MBD8107473.1"/>
    <property type="molecule type" value="Genomic_DNA"/>
</dbReference>
<keyword evidence="4" id="KW-1185">Reference proteome</keyword>
<dbReference type="Proteomes" id="UP000661012">
    <property type="component" value="Unassembled WGS sequence"/>
</dbReference>
<accession>A0A356YPD6</accession>
<sequence length="74" mass="8221">MSEIDFSTSEEAQALANEVTCMKALVTLMLKGMGQADAGKVIINLERYIAGLEDEKQAEVFTNTVKQIKHAYRQ</sequence>
<dbReference type="STRING" id="1219360.GCA_001571305_01339"/>
<dbReference type="Pfam" id="PF10769">
    <property type="entry name" value="DUF2594"/>
    <property type="match status" value="1"/>
</dbReference>
<protein>
    <submittedName>
        <fullName evidence="2">DUF2594 domain-containing protein</fullName>
    </submittedName>
    <submittedName>
        <fullName evidence="1">DUF2594 family protein</fullName>
    </submittedName>
</protein>
<dbReference type="InterPro" id="IPR019705">
    <property type="entry name" value="DUF2594"/>
</dbReference>
<comment type="caution">
    <text evidence="2">The sequence shown here is derived from an EMBL/GenBank/DDBJ whole genome shotgun (WGS) entry which is preliminary data.</text>
</comment>
<evidence type="ECO:0000313" key="1">
    <source>
        <dbReference type="EMBL" id="MBD8107473.1"/>
    </source>
</evidence>
<dbReference type="KEGG" id="epe:CI789_10705"/>
<dbReference type="OrthoDB" id="6475550at2"/>
<dbReference type="AlphaFoldDB" id="A0A356YPD6"/>
<reference evidence="1 4" key="2">
    <citation type="journal article" date="2020" name="FEMS Microbiol. Ecol.">
        <title>Temporal dynamics of bacterial communities during seed development and maturation.</title>
        <authorList>
            <person name="Chesneau G."/>
            <person name="Torres-Cortes G."/>
            <person name="Briand M."/>
            <person name="Darrasse A."/>
            <person name="Preveaux A."/>
            <person name="Marais C."/>
            <person name="Jacques M.A."/>
            <person name="Shade A."/>
            <person name="Barret M."/>
        </authorList>
    </citation>
    <scope>NUCLEOTIDE SEQUENCE [LARGE SCALE GENOMIC DNA]</scope>
    <source>
        <strain evidence="1 4">CFBP13732</strain>
    </source>
</reference>
<evidence type="ECO:0000313" key="3">
    <source>
        <dbReference type="Proteomes" id="UP000306393"/>
    </source>
</evidence>
<gene>
    <name evidence="2" type="ORF">EpCFBP13511_05675</name>
    <name evidence="1" type="ORF">IFT93_13795</name>
</gene>